<evidence type="ECO:0000313" key="2">
    <source>
        <dbReference type="Proteomes" id="UP000663834"/>
    </source>
</evidence>
<proteinExistence type="predicted"/>
<dbReference type="Proteomes" id="UP000663834">
    <property type="component" value="Unassembled WGS sequence"/>
</dbReference>
<evidence type="ECO:0000313" key="1">
    <source>
        <dbReference type="EMBL" id="CAF1657680.1"/>
    </source>
</evidence>
<reference evidence="1" key="1">
    <citation type="submission" date="2021-02" db="EMBL/GenBank/DDBJ databases">
        <authorList>
            <person name="Nowell W R."/>
        </authorList>
    </citation>
    <scope>NUCLEOTIDE SEQUENCE</scope>
</reference>
<comment type="caution">
    <text evidence="1">The sequence shown here is derived from an EMBL/GenBank/DDBJ whole genome shotgun (WGS) entry which is preliminary data.</text>
</comment>
<dbReference type="OrthoDB" id="10045355at2759"/>
<gene>
    <name evidence="1" type="ORF">KQP761_LOCUS31337</name>
</gene>
<dbReference type="AlphaFoldDB" id="A0A816EUA8"/>
<protein>
    <submittedName>
        <fullName evidence="1">Uncharacterized protein</fullName>
    </submittedName>
</protein>
<accession>A0A816EUA8</accession>
<sequence length="158" mass="17873">MKAKRFLQPIINNLNELQVNGLFINGNHLKFTFSTMVADNLAAHLIGGFQMSFNNGYFCRRCYIKSADRNLPISMTKADTRTCIDYDKFVEKVIRNPYESPLMGINEKSALEGLIGFHPIMSLPGDLMHDYIEGICPLVMMALLKQASSMRLVTYGEI</sequence>
<name>A0A816EUA8_9BILA</name>
<organism evidence="1 2">
    <name type="scientific">Rotaria magnacalcarata</name>
    <dbReference type="NCBI Taxonomy" id="392030"/>
    <lineage>
        <taxon>Eukaryota</taxon>
        <taxon>Metazoa</taxon>
        <taxon>Spiralia</taxon>
        <taxon>Gnathifera</taxon>
        <taxon>Rotifera</taxon>
        <taxon>Eurotatoria</taxon>
        <taxon>Bdelloidea</taxon>
        <taxon>Philodinida</taxon>
        <taxon>Philodinidae</taxon>
        <taxon>Rotaria</taxon>
    </lineage>
</organism>
<dbReference type="EMBL" id="CAJNOW010017438">
    <property type="protein sequence ID" value="CAF1657680.1"/>
    <property type="molecule type" value="Genomic_DNA"/>
</dbReference>